<dbReference type="GO" id="GO:0008270">
    <property type="term" value="F:zinc ion binding"/>
    <property type="evidence" value="ECO:0007669"/>
    <property type="project" value="UniProtKB-KW"/>
</dbReference>
<feature type="short sequence motif" description="RadA KNRFG motif" evidence="11">
    <location>
        <begin position="247"/>
        <end position="251"/>
    </location>
</feature>
<evidence type="ECO:0000256" key="2">
    <source>
        <dbReference type="ARBA" id="ARBA00022741"/>
    </source>
</evidence>
<keyword evidence="5" id="KW-0378">Hydrolase</keyword>
<dbReference type="NCBIfam" id="TIGR00416">
    <property type="entry name" value="sms"/>
    <property type="match status" value="1"/>
</dbReference>
<gene>
    <name evidence="11" type="primary">radA</name>
    <name evidence="15" type="ORF">COV59_04235</name>
</gene>
<dbReference type="Pfam" id="PF13481">
    <property type="entry name" value="AAA_25"/>
    <property type="match status" value="1"/>
</dbReference>
<dbReference type="InterPro" id="IPR003593">
    <property type="entry name" value="AAA+_ATPase"/>
</dbReference>
<comment type="caution">
    <text evidence="15">The sequence shown here is derived from an EMBL/GenBank/DDBJ whole genome shotgun (WGS) entry which is preliminary data.</text>
</comment>
<sequence>MSKMETIFSCTHCDAQYKKWVGRCLECGKWGTVEEKHLSKKEEEKSKTPRASATMEVASSVKMKNFERIQTNISEFDRTVGFGIVPGSFILLGGEPGIGKSTLCAQIASSVPNSLYFSAEESIQQVGMRIQRLNLNGDTSKLSNETCVEIIASTILNEKPSLAIIDSIQTIYSEEVSGEPGSISQVRASTVKLLEVCKSSGTSVIIIGHVTKDGAVAGPRTLEHLVDTVLYLEGDRYHQMRILRTVKNRFGSTDEIGIFEMEENGLQGVQNPSQNLLLERTMNLSGSVITCLLEGTRPLLVEVQALVNKTAFGYPLRKSSGFDINRLHVLLAVLQKRTNLPFGGYDVHVNIVGGIKANEPAVDLAVCLALASSFKDKALGNDLVVFGEVGLGGEVRSTSHIQKRLKECEHLGMKRIITHLPAKLKIKDTGVNITNVENINELIKLT</sequence>
<comment type="domain">
    <text evidence="11">The middle region has homology to RecA with ATPase motifs including the RadA KNRFG motif, while the C-terminus is homologous to Lon protease.</text>
</comment>
<keyword evidence="4 13" id="KW-0863">Zinc-finger</keyword>
<dbReference type="InterPro" id="IPR041166">
    <property type="entry name" value="Rubredoxin_2"/>
</dbReference>
<evidence type="ECO:0000256" key="1">
    <source>
        <dbReference type="ARBA" id="ARBA00022723"/>
    </source>
</evidence>
<accession>A0A2H0N4P4</accession>
<evidence type="ECO:0000256" key="9">
    <source>
        <dbReference type="ARBA" id="ARBA00023125"/>
    </source>
</evidence>
<comment type="function">
    <text evidence="11">Plays a role in repairing double-strand DNA breaks, probably involving stabilizing or processing branched DNA or blocked replication forks.</text>
</comment>
<feature type="binding site" evidence="11">
    <location>
        <begin position="94"/>
        <end position="101"/>
    </location>
    <ligand>
        <name>ATP</name>
        <dbReference type="ChEBI" id="CHEBI:30616"/>
    </ligand>
</feature>
<dbReference type="PRINTS" id="PR01874">
    <property type="entry name" value="DNAREPAIRADA"/>
</dbReference>
<dbReference type="GO" id="GO:0016787">
    <property type="term" value="F:hydrolase activity"/>
    <property type="evidence" value="ECO:0007669"/>
    <property type="project" value="UniProtKB-KW"/>
</dbReference>
<dbReference type="GO" id="GO:0000725">
    <property type="term" value="P:recombinational repair"/>
    <property type="evidence" value="ECO:0007669"/>
    <property type="project" value="UniProtKB-UniRule"/>
</dbReference>
<evidence type="ECO:0000256" key="5">
    <source>
        <dbReference type="ARBA" id="ARBA00022801"/>
    </source>
</evidence>
<evidence type="ECO:0000259" key="14">
    <source>
        <dbReference type="PROSITE" id="PS50162"/>
    </source>
</evidence>
<name>A0A2H0N4P4_9BACT</name>
<dbReference type="SUPFAM" id="SSF54211">
    <property type="entry name" value="Ribosomal protein S5 domain 2-like"/>
    <property type="match status" value="1"/>
</dbReference>
<comment type="similarity">
    <text evidence="11 13">Belongs to the RecA family. RadA subfamily.</text>
</comment>
<evidence type="ECO:0000256" key="8">
    <source>
        <dbReference type="ARBA" id="ARBA00023016"/>
    </source>
</evidence>
<dbReference type="GO" id="GO:0003684">
    <property type="term" value="F:damaged DNA binding"/>
    <property type="evidence" value="ECO:0007669"/>
    <property type="project" value="InterPro"/>
</dbReference>
<dbReference type="PANTHER" id="PTHR32472">
    <property type="entry name" value="DNA REPAIR PROTEIN RADA"/>
    <property type="match status" value="1"/>
</dbReference>
<keyword evidence="3 11" id="KW-0227">DNA damage</keyword>
<evidence type="ECO:0000256" key="6">
    <source>
        <dbReference type="ARBA" id="ARBA00022833"/>
    </source>
</evidence>
<dbReference type="InterPro" id="IPR014721">
    <property type="entry name" value="Ribsml_uS5_D2-typ_fold_subgr"/>
</dbReference>
<dbReference type="PROSITE" id="PS50162">
    <property type="entry name" value="RECA_2"/>
    <property type="match status" value="1"/>
</dbReference>
<dbReference type="SUPFAM" id="SSF52540">
    <property type="entry name" value="P-loop containing nucleoside triphosphate hydrolases"/>
    <property type="match status" value="1"/>
</dbReference>
<dbReference type="CDD" id="cd01121">
    <property type="entry name" value="RadA_SMS_N"/>
    <property type="match status" value="1"/>
</dbReference>
<dbReference type="Pfam" id="PF18073">
    <property type="entry name" value="Zn_ribbon_LapB"/>
    <property type="match status" value="1"/>
</dbReference>
<keyword evidence="2 11" id="KW-0547">Nucleotide-binding</keyword>
<dbReference type="PANTHER" id="PTHR32472:SF10">
    <property type="entry name" value="DNA REPAIR PROTEIN RADA-LIKE PROTEIN"/>
    <property type="match status" value="1"/>
</dbReference>
<evidence type="ECO:0000256" key="12">
    <source>
        <dbReference type="NCBIfam" id="TIGR00416"/>
    </source>
</evidence>
<dbReference type="GO" id="GO:0005524">
    <property type="term" value="F:ATP binding"/>
    <property type="evidence" value="ECO:0007669"/>
    <property type="project" value="UniProtKB-UniRule"/>
</dbReference>
<dbReference type="GO" id="GO:0005829">
    <property type="term" value="C:cytosol"/>
    <property type="evidence" value="ECO:0007669"/>
    <property type="project" value="TreeGrafter"/>
</dbReference>
<dbReference type="HAMAP" id="MF_01498">
    <property type="entry name" value="RadA_bact"/>
    <property type="match status" value="1"/>
</dbReference>
<dbReference type="Gene3D" id="3.40.50.300">
    <property type="entry name" value="P-loop containing nucleotide triphosphate hydrolases"/>
    <property type="match status" value="1"/>
</dbReference>
<protein>
    <recommendedName>
        <fullName evidence="11 12">DNA repair protein RadA</fullName>
    </recommendedName>
</protein>
<evidence type="ECO:0000256" key="11">
    <source>
        <dbReference type="HAMAP-Rule" id="MF_01498"/>
    </source>
</evidence>
<dbReference type="InterPro" id="IPR027417">
    <property type="entry name" value="P-loop_NTPase"/>
</dbReference>
<keyword evidence="6 13" id="KW-0862">Zinc</keyword>
<keyword evidence="8 11" id="KW-0346">Stress response</keyword>
<proteinExistence type="inferred from homology"/>
<feature type="region of interest" description="Lon-protease-like" evidence="11">
    <location>
        <begin position="346"/>
        <end position="446"/>
    </location>
</feature>
<evidence type="ECO:0000313" key="16">
    <source>
        <dbReference type="Proteomes" id="UP000229600"/>
    </source>
</evidence>
<dbReference type="InterPro" id="IPR004504">
    <property type="entry name" value="DNA_repair_RadA"/>
</dbReference>
<dbReference type="AlphaFoldDB" id="A0A2H0N4P4"/>
<dbReference type="FunFam" id="3.40.50.300:FF:000050">
    <property type="entry name" value="DNA repair protein RadA"/>
    <property type="match status" value="1"/>
</dbReference>
<dbReference type="EMBL" id="PCWN01000008">
    <property type="protein sequence ID" value="PIR03848.1"/>
    <property type="molecule type" value="Genomic_DNA"/>
</dbReference>
<comment type="function">
    <text evidence="13">DNA-dependent ATPase involved in processing of recombination intermediates, plays a role in repairing DNA breaks. Stimulates the branch migration of RecA-mediated strand transfer reactions, allowing the 3' invading strand to extend heteroduplex DNA faster. Binds ssDNA in the presence of ADP but not other nucleotides, has ATPase activity that is stimulated by ssDNA and various branched DNA structures, but inhibited by SSB. Does not have RecA's homology-searching function.</text>
</comment>
<dbReference type="GO" id="GO:0140664">
    <property type="term" value="F:ATP-dependent DNA damage sensor activity"/>
    <property type="evidence" value="ECO:0007669"/>
    <property type="project" value="InterPro"/>
</dbReference>
<dbReference type="SMART" id="SM00382">
    <property type="entry name" value="AAA"/>
    <property type="match status" value="1"/>
</dbReference>
<keyword evidence="1 11" id="KW-0479">Metal-binding</keyword>
<keyword evidence="9 11" id="KW-0238">DNA-binding</keyword>
<dbReference type="InterPro" id="IPR020568">
    <property type="entry name" value="Ribosomal_Su5_D2-typ_SF"/>
</dbReference>
<reference evidence="15 16" key="1">
    <citation type="submission" date="2017-09" db="EMBL/GenBank/DDBJ databases">
        <title>Depth-based differentiation of microbial function through sediment-hosted aquifers and enrichment of novel symbionts in the deep terrestrial subsurface.</title>
        <authorList>
            <person name="Probst A.J."/>
            <person name="Ladd B."/>
            <person name="Jarett J.K."/>
            <person name="Geller-Mcgrath D.E."/>
            <person name="Sieber C.M."/>
            <person name="Emerson J.B."/>
            <person name="Anantharaman K."/>
            <person name="Thomas B.C."/>
            <person name="Malmstrom R."/>
            <person name="Stieglmeier M."/>
            <person name="Klingl A."/>
            <person name="Woyke T."/>
            <person name="Ryan C.M."/>
            <person name="Banfield J.F."/>
        </authorList>
    </citation>
    <scope>NUCLEOTIDE SEQUENCE [LARGE SCALE GENOMIC DNA]</scope>
    <source>
        <strain evidence="15">CG11_big_fil_rev_8_21_14_0_20_39_34</strain>
    </source>
</reference>
<evidence type="ECO:0000256" key="10">
    <source>
        <dbReference type="ARBA" id="ARBA00023204"/>
    </source>
</evidence>
<evidence type="ECO:0000256" key="7">
    <source>
        <dbReference type="ARBA" id="ARBA00022840"/>
    </source>
</evidence>
<dbReference type="InterPro" id="IPR020588">
    <property type="entry name" value="RecA_ATP-bd"/>
</dbReference>
<keyword evidence="7 11" id="KW-0067">ATP-binding</keyword>
<evidence type="ECO:0000256" key="13">
    <source>
        <dbReference type="RuleBase" id="RU003555"/>
    </source>
</evidence>
<dbReference type="Gene3D" id="3.30.230.10">
    <property type="match status" value="1"/>
</dbReference>
<evidence type="ECO:0000313" key="15">
    <source>
        <dbReference type="EMBL" id="PIR03848.1"/>
    </source>
</evidence>
<organism evidence="15 16">
    <name type="scientific">Candidatus Magasanikbacteria bacterium CG11_big_fil_rev_8_21_14_0_20_39_34</name>
    <dbReference type="NCBI Taxonomy" id="1974653"/>
    <lineage>
        <taxon>Bacteria</taxon>
        <taxon>Candidatus Magasanikiibacteriota</taxon>
    </lineage>
</organism>
<feature type="domain" description="RecA family profile 1" evidence="14">
    <location>
        <begin position="65"/>
        <end position="210"/>
    </location>
</feature>
<evidence type="ECO:0000256" key="4">
    <source>
        <dbReference type="ARBA" id="ARBA00022771"/>
    </source>
</evidence>
<evidence type="ECO:0000256" key="3">
    <source>
        <dbReference type="ARBA" id="ARBA00022763"/>
    </source>
</evidence>
<keyword evidence="10 11" id="KW-0234">DNA repair</keyword>
<dbReference type="Proteomes" id="UP000229600">
    <property type="component" value="Unassembled WGS sequence"/>
</dbReference>